<dbReference type="InterPro" id="IPR040687">
    <property type="entry name" value="DUF5586"/>
</dbReference>
<dbReference type="CDD" id="cd22980">
    <property type="entry name" value="DD_VEST1"/>
    <property type="match status" value="1"/>
</dbReference>
<feature type="region of interest" description="Disordered" evidence="1">
    <location>
        <begin position="212"/>
        <end position="239"/>
    </location>
</feature>
<dbReference type="PANTHER" id="PTHR32000">
    <property type="entry name" value="SIMILAR TO HYPOTHETICAL PROTEIN"/>
    <property type="match status" value="1"/>
</dbReference>
<feature type="compositionally biased region" description="Polar residues" evidence="1">
    <location>
        <begin position="157"/>
        <end position="169"/>
    </location>
</feature>
<dbReference type="AlphaFoldDB" id="A0A6P7ST86"/>
<protein>
    <submittedName>
        <fullName evidence="3">Uncharacterized protein C8orf34 homolog isoform X1</fullName>
    </submittedName>
</protein>
<sequence length="508" mass="57680">MLTQAQVYIEKHKITALFEELMNKLVRNAPENPIIYLIKQLYKKAGLDIPFELKSVTEQPRRNSLNLTVFGHSSEIVSKSVALASWSAKPGEPHSSPFLRREKSLTKSWQSPEKHKTSGEVHFNKTTKPVKGQKSEDKKEKTGWNSLTKITTSTFDEFSNQTKGSPSKTTKVESVPKMKDVRKSWAMGTHEEANNRPTTHYISITSPKYLHSKKKPNEDELFSDELPSTPSLKSYRSEKSMDAFSNSTYTPRRESCKSFNALKHKAELERLIMLENRMISPEPSLTGEDEEIDGAIDLLENPSDLESEGVSSVSSAGFKLSKTLRQREDSQVKLNIKLYPSASDLESVTSQSNCFRDHRRHIDQESLAASYKFDDSDEEIESASQVSVPINRRYHWNSPDSEEDYIHSPSSKPYVDNQFMSKSLNGLQISQNYMADNSSYPKPNSSVPLPATSPLTLFSKKSKKHEPYQEDSQHSLNREQLQKLKTTSYGWHVAESDTSILSSHTNRF</sequence>
<feature type="region of interest" description="Disordered" evidence="1">
    <location>
        <begin position="88"/>
        <end position="120"/>
    </location>
</feature>
<name>A0A6P7ST86_9MOLL</name>
<feature type="compositionally biased region" description="Polar residues" evidence="1">
    <location>
        <begin position="435"/>
        <end position="447"/>
    </location>
</feature>
<proteinExistence type="predicted"/>
<organism evidence="2 3">
    <name type="scientific">Octopus sinensis</name>
    <name type="common">East Asian common octopus</name>
    <dbReference type="NCBI Taxonomy" id="2607531"/>
    <lineage>
        <taxon>Eukaryota</taxon>
        <taxon>Metazoa</taxon>
        <taxon>Spiralia</taxon>
        <taxon>Lophotrochozoa</taxon>
        <taxon>Mollusca</taxon>
        <taxon>Cephalopoda</taxon>
        <taxon>Coleoidea</taxon>
        <taxon>Octopodiformes</taxon>
        <taxon>Octopoda</taxon>
        <taxon>Incirrata</taxon>
        <taxon>Octopodidae</taxon>
        <taxon>Octopus</taxon>
    </lineage>
</organism>
<accession>A0A6P7ST86</accession>
<dbReference type="SUPFAM" id="SSF47391">
    <property type="entry name" value="Dimerization-anchoring domain of cAMP-dependent PK regulatory subunit"/>
    <property type="match status" value="1"/>
</dbReference>
<dbReference type="Gene3D" id="1.20.890.10">
    <property type="entry name" value="cAMP-dependent protein kinase regulatory subunit, dimerization-anchoring domain"/>
    <property type="match status" value="1"/>
</dbReference>
<keyword evidence="2" id="KW-1185">Reference proteome</keyword>
<feature type="region of interest" description="Disordered" evidence="1">
    <location>
        <begin position="157"/>
        <end position="176"/>
    </location>
</feature>
<dbReference type="Proteomes" id="UP000515154">
    <property type="component" value="Linkage group LG9"/>
</dbReference>
<reference evidence="3" key="1">
    <citation type="submission" date="2025-08" db="UniProtKB">
        <authorList>
            <consortium name="RefSeq"/>
        </authorList>
    </citation>
    <scope>IDENTIFICATION</scope>
</reference>
<evidence type="ECO:0000313" key="2">
    <source>
        <dbReference type="Proteomes" id="UP000515154"/>
    </source>
</evidence>
<dbReference type="KEGG" id="osn:115215922"/>
<dbReference type="RefSeq" id="XP_029641141.1">
    <property type="nucleotide sequence ID" value="XM_029785281.2"/>
</dbReference>
<evidence type="ECO:0000313" key="3">
    <source>
        <dbReference type="RefSeq" id="XP_029641141.1"/>
    </source>
</evidence>
<gene>
    <name evidence="3" type="primary">LOC115215922</name>
</gene>
<feature type="region of interest" description="Disordered" evidence="1">
    <location>
        <begin position="435"/>
        <end position="454"/>
    </location>
</feature>
<evidence type="ECO:0000256" key="1">
    <source>
        <dbReference type="SAM" id="MobiDB-lite"/>
    </source>
</evidence>
<dbReference type="Pfam" id="PF17824">
    <property type="entry name" value="DUF5586"/>
    <property type="match status" value="1"/>
</dbReference>
<dbReference type="PANTHER" id="PTHR32000:SF3">
    <property type="entry name" value="RIKEN CDNA A830018L16 GENE"/>
    <property type="match status" value="1"/>
</dbReference>